<dbReference type="GeneID" id="113598558"/>
<dbReference type="RefSeq" id="XP_053079369.1">
    <property type="nucleotide sequence ID" value="XM_053223394.1"/>
</dbReference>
<evidence type="ECO:0000256" key="1">
    <source>
        <dbReference type="SAM" id="MobiDB-lite"/>
    </source>
</evidence>
<feature type="compositionally biased region" description="Basic and acidic residues" evidence="1">
    <location>
        <begin position="64"/>
        <end position="73"/>
    </location>
</feature>
<evidence type="ECO:0000313" key="2">
    <source>
        <dbReference type="Proteomes" id="UP001652583"/>
    </source>
</evidence>
<name>A0ABM3Q614_ACIJB</name>
<gene>
    <name evidence="3" type="primary">LOC113598558</name>
</gene>
<reference evidence="3" key="1">
    <citation type="submission" date="2025-08" db="UniProtKB">
        <authorList>
            <consortium name="RefSeq"/>
        </authorList>
    </citation>
    <scope>IDENTIFICATION</scope>
    <source>
        <tissue evidence="3">Blood</tissue>
    </source>
</reference>
<accession>A0ABM3Q614</accession>
<protein>
    <submittedName>
        <fullName evidence="3">Translation initiation factor IF-2-like</fullName>
    </submittedName>
</protein>
<feature type="region of interest" description="Disordered" evidence="1">
    <location>
        <begin position="1"/>
        <end position="138"/>
    </location>
</feature>
<keyword evidence="2" id="KW-1185">Reference proteome</keyword>
<feature type="compositionally biased region" description="Polar residues" evidence="1">
    <location>
        <begin position="21"/>
        <end position="40"/>
    </location>
</feature>
<feature type="region of interest" description="Disordered" evidence="1">
    <location>
        <begin position="161"/>
        <end position="211"/>
    </location>
</feature>
<dbReference type="Proteomes" id="UP001652583">
    <property type="component" value="Chromosome B2"/>
</dbReference>
<proteinExistence type="predicted"/>
<organism evidence="2 3">
    <name type="scientific">Acinonyx jubatus</name>
    <name type="common">Cheetah</name>
    <dbReference type="NCBI Taxonomy" id="32536"/>
    <lineage>
        <taxon>Eukaryota</taxon>
        <taxon>Metazoa</taxon>
        <taxon>Chordata</taxon>
        <taxon>Craniata</taxon>
        <taxon>Vertebrata</taxon>
        <taxon>Euteleostomi</taxon>
        <taxon>Mammalia</taxon>
        <taxon>Eutheria</taxon>
        <taxon>Laurasiatheria</taxon>
        <taxon>Carnivora</taxon>
        <taxon>Feliformia</taxon>
        <taxon>Felidae</taxon>
        <taxon>Felinae</taxon>
        <taxon>Acinonyx</taxon>
    </lineage>
</organism>
<feature type="compositionally biased region" description="Low complexity" evidence="1">
    <location>
        <begin position="190"/>
        <end position="199"/>
    </location>
</feature>
<evidence type="ECO:0000313" key="3">
    <source>
        <dbReference type="RefSeq" id="XP_053079369.1"/>
    </source>
</evidence>
<sequence>MSTLALTEGMAAAKQKAYPDTVTQVSQKSASEPSSVQVQEHGTVARDSLKELLLQARPPPPGRRRADAAERGRSYWRGDCTRALFLTTPNSRDPKASPARSRSRAARLPSSPPLPRPDSPKGRPGRPRVPAPRFPVGLIPPGVPLGCSSLVLIKPEWPRASGLSSWRQRRGEEGKKGKAGGSPHRPPRAPRGARAGAPRLSVPTRPATPQRLSELSQVLFCPKKALALPDGASLDLPSASSSRQGGRTRAYRPIPALRAQRAAPRRLSACKLAGLLLPPPNRLRGTQSLRNSCREVPDALNSESLQARQGKVELPRFGPQKPTLGAISFTIVERDQFSSVLAERVKCIRETTGVKVCC</sequence>